<dbReference type="OrthoDB" id="9813612at2"/>
<dbReference type="InterPro" id="IPR015422">
    <property type="entry name" value="PyrdxlP-dep_Trfase_small"/>
</dbReference>
<dbReference type="Gene3D" id="3.40.640.10">
    <property type="entry name" value="Type I PLP-dependent aspartate aminotransferase-like (Major domain)"/>
    <property type="match status" value="1"/>
</dbReference>
<dbReference type="InterPro" id="IPR050881">
    <property type="entry name" value="LL-DAP_aminotransferase"/>
</dbReference>
<comment type="similarity">
    <text evidence="4">Belongs to the class-I pyridoxal-phosphate-dependent aminotransferase family.</text>
</comment>
<dbReference type="InterPro" id="IPR004838">
    <property type="entry name" value="NHTrfase_class1_PyrdxlP-BS"/>
</dbReference>
<dbReference type="InterPro" id="IPR015424">
    <property type="entry name" value="PyrdxlP-dep_Trfase"/>
</dbReference>
<dbReference type="GO" id="GO:0030170">
    <property type="term" value="F:pyridoxal phosphate binding"/>
    <property type="evidence" value="ECO:0007669"/>
    <property type="project" value="InterPro"/>
</dbReference>
<dbReference type="EMBL" id="PDUD01000055">
    <property type="protein sequence ID" value="PHN01444.1"/>
    <property type="molecule type" value="Genomic_DNA"/>
</dbReference>
<keyword evidence="7" id="KW-1185">Reference proteome</keyword>
<dbReference type="PANTHER" id="PTHR42832">
    <property type="entry name" value="AMINO ACID AMINOTRANSFERASE"/>
    <property type="match status" value="1"/>
</dbReference>
<evidence type="ECO:0000313" key="6">
    <source>
        <dbReference type="EMBL" id="PHN01444.1"/>
    </source>
</evidence>
<dbReference type="Pfam" id="PF00155">
    <property type="entry name" value="Aminotran_1_2"/>
    <property type="match status" value="1"/>
</dbReference>
<evidence type="ECO:0000256" key="1">
    <source>
        <dbReference type="ARBA" id="ARBA00001933"/>
    </source>
</evidence>
<dbReference type="Proteomes" id="UP000223913">
    <property type="component" value="Unassembled WGS sequence"/>
</dbReference>
<dbReference type="InterPro" id="IPR004839">
    <property type="entry name" value="Aminotransferase_I/II_large"/>
</dbReference>
<dbReference type="SUPFAM" id="SSF53383">
    <property type="entry name" value="PLP-dependent transferases"/>
    <property type="match status" value="1"/>
</dbReference>
<dbReference type="PROSITE" id="PS00105">
    <property type="entry name" value="AA_TRANSFER_CLASS_1"/>
    <property type="match status" value="1"/>
</dbReference>
<dbReference type="AlphaFoldDB" id="A0A2D0MYV2"/>
<evidence type="ECO:0000259" key="5">
    <source>
        <dbReference type="Pfam" id="PF00155"/>
    </source>
</evidence>
<protein>
    <recommendedName>
        <fullName evidence="4">Aminotransferase</fullName>
        <ecNumber evidence="4">2.6.1.-</ecNumber>
    </recommendedName>
</protein>
<proteinExistence type="inferred from homology"/>
<evidence type="ECO:0000256" key="2">
    <source>
        <dbReference type="ARBA" id="ARBA00022576"/>
    </source>
</evidence>
<dbReference type="Gene3D" id="3.90.1150.10">
    <property type="entry name" value="Aspartate Aminotransferase, domain 1"/>
    <property type="match status" value="1"/>
</dbReference>
<dbReference type="EC" id="2.6.1.-" evidence="4"/>
<organism evidence="6 7">
    <name type="scientific">Flavilitoribacter nigricans (strain ATCC 23147 / DSM 23189 / NBRC 102662 / NCIMB 1420 / SS-2)</name>
    <name type="common">Lewinella nigricans</name>
    <dbReference type="NCBI Taxonomy" id="1122177"/>
    <lineage>
        <taxon>Bacteria</taxon>
        <taxon>Pseudomonadati</taxon>
        <taxon>Bacteroidota</taxon>
        <taxon>Saprospiria</taxon>
        <taxon>Saprospirales</taxon>
        <taxon>Lewinellaceae</taxon>
        <taxon>Flavilitoribacter</taxon>
    </lineage>
</organism>
<evidence type="ECO:0000313" key="7">
    <source>
        <dbReference type="Proteomes" id="UP000223913"/>
    </source>
</evidence>
<dbReference type="InterPro" id="IPR015421">
    <property type="entry name" value="PyrdxlP-dep_Trfase_major"/>
</dbReference>
<keyword evidence="3 4" id="KW-0808">Transferase</keyword>
<evidence type="ECO:0000256" key="4">
    <source>
        <dbReference type="RuleBase" id="RU000481"/>
    </source>
</evidence>
<evidence type="ECO:0000256" key="3">
    <source>
        <dbReference type="ARBA" id="ARBA00022679"/>
    </source>
</evidence>
<accession>A0A2D0MYV2</accession>
<dbReference type="PANTHER" id="PTHR42832:SF3">
    <property type="entry name" value="L-GLUTAMINE--4-(METHYLSULFANYL)-2-OXOBUTANOATE AMINOTRANSFERASE"/>
    <property type="match status" value="1"/>
</dbReference>
<dbReference type="GO" id="GO:0008483">
    <property type="term" value="F:transaminase activity"/>
    <property type="evidence" value="ECO:0007669"/>
    <property type="project" value="UniProtKB-KW"/>
</dbReference>
<dbReference type="RefSeq" id="WP_099155191.1">
    <property type="nucleotide sequence ID" value="NZ_PDUD01000055.1"/>
</dbReference>
<keyword evidence="2 4" id="KW-0032">Aminotransferase</keyword>
<feature type="domain" description="Aminotransferase class I/classII large" evidence="5">
    <location>
        <begin position="32"/>
        <end position="382"/>
    </location>
</feature>
<comment type="cofactor">
    <cofactor evidence="1 4">
        <name>pyridoxal 5'-phosphate</name>
        <dbReference type="ChEBI" id="CHEBI:597326"/>
    </cofactor>
</comment>
<reference evidence="6 7" key="1">
    <citation type="submission" date="2017-10" db="EMBL/GenBank/DDBJ databases">
        <title>The draft genome sequence of Lewinella nigricans NBRC 102662.</title>
        <authorList>
            <person name="Wang K."/>
        </authorList>
    </citation>
    <scope>NUCLEOTIDE SEQUENCE [LARGE SCALE GENOMIC DNA]</scope>
    <source>
        <strain evidence="6 7">NBRC 102662</strain>
    </source>
</reference>
<name>A0A2D0MYV2_FLAN2</name>
<comment type="caution">
    <text evidence="6">The sequence shown here is derived from an EMBL/GenBank/DDBJ whole genome shotgun (WGS) entry which is preliminary data.</text>
</comment>
<gene>
    <name evidence="6" type="ORF">CRP01_37295</name>
</gene>
<sequence>MNIQTASRLGQVEEYYFSRKLREIAQMRAEGKDVLNLGIGSPDLPPAPEVIETLHQASSSAGNHGYQSYNGIPELRQAFADWYRNWFEVELDPNTEILPLIGSKEGIMHISMTYLEAGDEVLVPNPGYPTYSAVARLTGASIRHYNLEADKGWFPDLDALGQEDLSKVKIMWINYPNMPTGTPASKEFFSDLVDFARKHEILIINDNPYAFILNDEPLSLLSVPGAMDVAMELNSLSKSHNMAGWRAGMLAGKKEFLQDVLRFKSNMDSGMFRPLQMAAAKALSLPESWYRDLNAVYTGRRSKVFALLDQLGCTYNTDQVGMFVWAETPEQYPDGYALSDEVLEKAHVFITPGGIFGSSGTPYIRVSLCSTEAVFAEALDRIKSAF</sequence>
<dbReference type="CDD" id="cd00609">
    <property type="entry name" value="AAT_like"/>
    <property type="match status" value="1"/>
</dbReference>